<dbReference type="Proteomes" id="UP000828941">
    <property type="component" value="Chromosome 7"/>
</dbReference>
<sequence length="436" mass="47457">MDYEPYDSSGTDDDLPPTHQNRIPRGGRLAGNGRSAVGSIPYPRMYGETDMETQIHQLEQEAYSSVLRAFKAQADAITWEKESLITELRKELRLSNEEHRELLGRVNADDVIRRIREWRQAGGHQPGMLSTSQAIHDTIPSPTVSASRKKPKITPSVPSQSFAGPSPTFHPQTVAAPHQPSSSAAKRGSAPGPKGKKHKPGQIGSGLSSMKQYSSSGPGGRNQVTNRVSSGAVLGEPAEGSTYDPLIGRKVRTRWPDDNNFYEAVITDYNAAEGRHALVYDMGTANETWEWVNLSEISPEDIQWVGDDPGINHRGGYGGSGRGMNRSVGRDGVPGAGRGRGTKGQSRKDFLPSQNGVGKKAPDDIQIRHTDSLIKEVEKVFSANHPDPLDVEKAKKALKDQEQALIDAIARLADLSDGESDEGGHHFPHAQSMDRE</sequence>
<organism evidence="1 2">
    <name type="scientific">Bauhinia variegata</name>
    <name type="common">Purple orchid tree</name>
    <name type="synonym">Phanera variegata</name>
    <dbReference type="NCBI Taxonomy" id="167791"/>
    <lineage>
        <taxon>Eukaryota</taxon>
        <taxon>Viridiplantae</taxon>
        <taxon>Streptophyta</taxon>
        <taxon>Embryophyta</taxon>
        <taxon>Tracheophyta</taxon>
        <taxon>Spermatophyta</taxon>
        <taxon>Magnoliopsida</taxon>
        <taxon>eudicotyledons</taxon>
        <taxon>Gunneridae</taxon>
        <taxon>Pentapetalae</taxon>
        <taxon>rosids</taxon>
        <taxon>fabids</taxon>
        <taxon>Fabales</taxon>
        <taxon>Fabaceae</taxon>
        <taxon>Cercidoideae</taxon>
        <taxon>Cercideae</taxon>
        <taxon>Bauhiniinae</taxon>
        <taxon>Bauhinia</taxon>
    </lineage>
</organism>
<proteinExistence type="predicted"/>
<accession>A0ACB9NAF0</accession>
<name>A0ACB9NAF0_BAUVA</name>
<evidence type="ECO:0000313" key="1">
    <source>
        <dbReference type="EMBL" id="KAI4333186.1"/>
    </source>
</evidence>
<comment type="caution">
    <text evidence="1">The sequence shown here is derived from an EMBL/GenBank/DDBJ whole genome shotgun (WGS) entry which is preliminary data.</text>
</comment>
<protein>
    <submittedName>
        <fullName evidence="1">Uncharacterized protein</fullName>
    </submittedName>
</protein>
<reference evidence="1 2" key="1">
    <citation type="journal article" date="2022" name="DNA Res.">
        <title>Chromosomal-level genome assembly of the orchid tree Bauhinia variegata (Leguminosae; Cercidoideae) supports the allotetraploid origin hypothesis of Bauhinia.</title>
        <authorList>
            <person name="Zhong Y."/>
            <person name="Chen Y."/>
            <person name="Zheng D."/>
            <person name="Pang J."/>
            <person name="Liu Y."/>
            <person name="Luo S."/>
            <person name="Meng S."/>
            <person name="Qian L."/>
            <person name="Wei D."/>
            <person name="Dai S."/>
            <person name="Zhou R."/>
        </authorList>
    </citation>
    <scope>NUCLEOTIDE SEQUENCE [LARGE SCALE GENOMIC DNA]</scope>
    <source>
        <strain evidence="1">BV-YZ2020</strain>
    </source>
</reference>
<gene>
    <name evidence="1" type="ORF">L6164_018024</name>
</gene>
<evidence type="ECO:0000313" key="2">
    <source>
        <dbReference type="Proteomes" id="UP000828941"/>
    </source>
</evidence>
<dbReference type="EMBL" id="CM039432">
    <property type="protein sequence ID" value="KAI4333186.1"/>
    <property type="molecule type" value="Genomic_DNA"/>
</dbReference>
<keyword evidence="2" id="KW-1185">Reference proteome</keyword>